<dbReference type="GO" id="GO:0016798">
    <property type="term" value="F:hydrolase activity, acting on glycosyl bonds"/>
    <property type="evidence" value="ECO:0007669"/>
    <property type="project" value="UniProtKB-KW"/>
</dbReference>
<keyword evidence="1" id="KW-0624">Polysaccharide degradation</keyword>
<dbReference type="GO" id="GO:0045493">
    <property type="term" value="P:xylan catabolic process"/>
    <property type="evidence" value="ECO:0007669"/>
    <property type="project" value="UniProtKB-KW"/>
</dbReference>
<dbReference type="AlphaFoldDB" id="A0A0G0WK00"/>
<organism evidence="1 2">
    <name type="scientific">Candidatus Magasanikbacteria bacterium GW2011_GWA2_41_55</name>
    <dbReference type="NCBI Taxonomy" id="1619038"/>
    <lineage>
        <taxon>Bacteria</taxon>
        <taxon>Candidatus Magasanikiibacteriota</taxon>
    </lineage>
</organism>
<keyword evidence="1" id="KW-0326">Glycosidase</keyword>
<protein>
    <submittedName>
        <fullName evidence="1">Xylanase/chitin deacetylase</fullName>
    </submittedName>
</protein>
<dbReference type="EMBL" id="LCBP01000035">
    <property type="protein sequence ID" value="KKS12407.1"/>
    <property type="molecule type" value="Genomic_DNA"/>
</dbReference>
<evidence type="ECO:0000313" key="2">
    <source>
        <dbReference type="Proteomes" id="UP000034299"/>
    </source>
</evidence>
<comment type="caution">
    <text evidence="1">The sequence shown here is derived from an EMBL/GenBank/DDBJ whole genome shotgun (WGS) entry which is preliminary data.</text>
</comment>
<keyword evidence="1" id="KW-0119">Carbohydrate metabolism</keyword>
<reference evidence="1 2" key="1">
    <citation type="journal article" date="2015" name="Nature">
        <title>rRNA introns, odd ribosomes, and small enigmatic genomes across a large radiation of phyla.</title>
        <authorList>
            <person name="Brown C.T."/>
            <person name="Hug L.A."/>
            <person name="Thomas B.C."/>
            <person name="Sharon I."/>
            <person name="Castelle C.J."/>
            <person name="Singh A."/>
            <person name="Wilkins M.J."/>
            <person name="Williams K.H."/>
            <person name="Banfield J.F."/>
        </authorList>
    </citation>
    <scope>NUCLEOTIDE SEQUENCE [LARGE SCALE GENOMIC DNA]</scope>
</reference>
<proteinExistence type="predicted"/>
<dbReference type="Proteomes" id="UP000034299">
    <property type="component" value="Unassembled WGS sequence"/>
</dbReference>
<evidence type="ECO:0000313" key="1">
    <source>
        <dbReference type="EMBL" id="KKS12407.1"/>
    </source>
</evidence>
<dbReference type="Gene3D" id="3.20.20.370">
    <property type="entry name" value="Glycoside hydrolase/deacetylase"/>
    <property type="match status" value="1"/>
</dbReference>
<sequence>MIKSGRWDLQSHSYDGHTPYVIDSAGTKGNFFSNKLWIEDEKRNETEEEFRERIYADFLNSKNDLENSFGKSVIGFAYPLGDFGQKPMNLPEAKNIVFDTVNLVYPMSFYQVWLGNDFVFNYPKKENQLLIKRIEVRPYWNSDNLLKVLDIGGNKNLPYFDNFEDYEGWINNFGFLSFENNSMVLSSKSDMGSLTFLEGSYLWKEYIFKANVYSNKGQTYSIVAGYKDDSNYVLCSFTPSAIRLEQMIEGESKILKEFKGKFDLLNKEKNIGIGFSGNDASCYLNDKRVIDTSDIDDKINSGGIGFKTWDPQANNSELIIKSVSVEKIK</sequence>
<name>A0A0G0WK00_9BACT</name>
<keyword evidence="1" id="KW-0378">Hydrolase</keyword>
<dbReference type="Gene3D" id="2.60.120.560">
    <property type="entry name" value="Exo-inulinase, domain 1"/>
    <property type="match status" value="1"/>
</dbReference>
<accession>A0A0G0WK00</accession>
<keyword evidence="1" id="KW-0858">Xylan degradation</keyword>
<gene>
    <name evidence="1" type="ORF">UU69_C0035G0004</name>
</gene>